<name>A0A0A8HE70_9BACT</name>
<accession>A0A0A8HE70</accession>
<dbReference type="OrthoDB" id="9801938at2"/>
<dbReference type="AlphaFoldDB" id="A0A0A8HE70"/>
<comment type="catalytic activity">
    <reaction evidence="4">
        <text>(6S)-5-formyl-5,6,7,8-tetrahydrofolate + ATP = (6R)-5,10-methenyltetrahydrofolate + ADP + phosphate</text>
        <dbReference type="Rhea" id="RHEA:10488"/>
        <dbReference type="ChEBI" id="CHEBI:30616"/>
        <dbReference type="ChEBI" id="CHEBI:43474"/>
        <dbReference type="ChEBI" id="CHEBI:57455"/>
        <dbReference type="ChEBI" id="CHEBI:57457"/>
        <dbReference type="ChEBI" id="CHEBI:456216"/>
        <dbReference type="EC" id="6.3.3.2"/>
    </reaction>
</comment>
<comment type="cofactor">
    <cofactor evidence="4">
        <name>Mg(2+)</name>
        <dbReference type="ChEBI" id="CHEBI:18420"/>
    </cofactor>
</comment>
<dbReference type="HOGENOM" id="CLU_066245_3_0_7"/>
<sequence>MIKNNFRIKQKSKMHLKLKYQYKRDFLVFQEIKKILNLYKNCKNILIYIPLKYEINLYKFRHFLTKKYQIFVPFMQDKSLKVVKLRLALEKKSFGVYEPKDSFLQTRIDIAIIPVIGVDVKLGRVGHGQGFYDRFFESISYKKPLVIFTQMIDAKSDQFFSQDHDIKGNFYINPYKKYFRKVKNNDRNISRVNSRFYRRRDWIYSRQKD</sequence>
<dbReference type="EMBL" id="CP007772">
    <property type="protein sequence ID" value="AJC91219.1"/>
    <property type="molecule type" value="Genomic_DNA"/>
</dbReference>
<dbReference type="GO" id="GO:0046872">
    <property type="term" value="F:metal ion binding"/>
    <property type="evidence" value="ECO:0007669"/>
    <property type="project" value="UniProtKB-KW"/>
</dbReference>
<reference evidence="5 6" key="1">
    <citation type="journal article" date="2014" name="Genome Biol. Evol.">
        <title>Comparative Genomics of the Campylobacter lari Group.</title>
        <authorList>
            <person name="Miller W.G."/>
            <person name="Yee E."/>
            <person name="Chapman M.H."/>
            <person name="Smith T.P."/>
            <person name="Bono J.L."/>
            <person name="Huynh S."/>
            <person name="Parker C.T."/>
            <person name="Vandamme P."/>
            <person name="Luong K."/>
            <person name="Korlach J."/>
        </authorList>
    </citation>
    <scope>NUCLEOTIDE SEQUENCE [LARGE SCALE GENOMIC DNA]</scope>
    <source>
        <strain evidence="5 6">LMG 24374</strain>
    </source>
</reference>
<dbReference type="GO" id="GO:0009396">
    <property type="term" value="P:folic acid-containing compound biosynthetic process"/>
    <property type="evidence" value="ECO:0007669"/>
    <property type="project" value="TreeGrafter"/>
</dbReference>
<proteinExistence type="inferred from homology"/>
<gene>
    <name evidence="5" type="ORF">CSUB8521_1395</name>
</gene>
<evidence type="ECO:0000256" key="1">
    <source>
        <dbReference type="ARBA" id="ARBA00010638"/>
    </source>
</evidence>
<evidence type="ECO:0000313" key="6">
    <source>
        <dbReference type="Proteomes" id="UP000031135"/>
    </source>
</evidence>
<keyword evidence="3 4" id="KW-0067">ATP-binding</keyword>
<dbReference type="EC" id="6.3.3.2" evidence="4"/>
<evidence type="ECO:0000256" key="4">
    <source>
        <dbReference type="RuleBase" id="RU361279"/>
    </source>
</evidence>
<dbReference type="SUPFAM" id="SSF100950">
    <property type="entry name" value="NagB/RpiA/CoA transferase-like"/>
    <property type="match status" value="1"/>
</dbReference>
<dbReference type="RefSeq" id="WP_039664399.1">
    <property type="nucleotide sequence ID" value="NZ_CP007772.1"/>
</dbReference>
<dbReference type="GO" id="GO:0030272">
    <property type="term" value="F:5-formyltetrahydrofolate cyclo-ligase activity"/>
    <property type="evidence" value="ECO:0007669"/>
    <property type="project" value="UniProtKB-EC"/>
</dbReference>
<dbReference type="PANTHER" id="PTHR23407">
    <property type="entry name" value="ATPASE INHIBITOR/5-FORMYLTETRAHYDROFOLATE CYCLO-LIGASE"/>
    <property type="match status" value="1"/>
</dbReference>
<evidence type="ECO:0000313" key="5">
    <source>
        <dbReference type="EMBL" id="AJC91219.1"/>
    </source>
</evidence>
<organism evidence="5 6">
    <name type="scientific">Campylobacter subantarcticus LMG 24374</name>
    <dbReference type="NCBI Taxonomy" id="1388751"/>
    <lineage>
        <taxon>Bacteria</taxon>
        <taxon>Pseudomonadati</taxon>
        <taxon>Campylobacterota</taxon>
        <taxon>Epsilonproteobacteria</taxon>
        <taxon>Campylobacterales</taxon>
        <taxon>Campylobacteraceae</taxon>
        <taxon>Campylobacter</taxon>
    </lineage>
</organism>
<keyword evidence="2 4" id="KW-0547">Nucleotide-binding</keyword>
<dbReference type="InterPro" id="IPR002698">
    <property type="entry name" value="FTHF_cligase"/>
</dbReference>
<evidence type="ECO:0000256" key="3">
    <source>
        <dbReference type="ARBA" id="ARBA00022840"/>
    </source>
</evidence>
<dbReference type="InterPro" id="IPR024185">
    <property type="entry name" value="FTHF_cligase-like_sf"/>
</dbReference>
<dbReference type="Proteomes" id="UP000031135">
    <property type="component" value="Chromosome"/>
</dbReference>
<protein>
    <recommendedName>
        <fullName evidence="4">5-formyltetrahydrofolate cyclo-ligase</fullName>
        <ecNumber evidence="4">6.3.3.2</ecNumber>
    </recommendedName>
</protein>
<comment type="similarity">
    <text evidence="1 4">Belongs to the 5-formyltetrahydrofolate cyclo-ligase family.</text>
</comment>
<dbReference type="PANTHER" id="PTHR23407:SF1">
    <property type="entry name" value="5-FORMYLTETRAHYDROFOLATE CYCLO-LIGASE"/>
    <property type="match status" value="1"/>
</dbReference>
<keyword evidence="4" id="KW-0460">Magnesium</keyword>
<keyword evidence="4" id="KW-0479">Metal-binding</keyword>
<dbReference type="InterPro" id="IPR037171">
    <property type="entry name" value="NagB/RpiA_transferase-like"/>
</dbReference>
<dbReference type="GO" id="GO:0035999">
    <property type="term" value="P:tetrahydrofolate interconversion"/>
    <property type="evidence" value="ECO:0007669"/>
    <property type="project" value="TreeGrafter"/>
</dbReference>
<evidence type="ECO:0000256" key="2">
    <source>
        <dbReference type="ARBA" id="ARBA00022741"/>
    </source>
</evidence>
<dbReference type="Gene3D" id="3.40.50.10420">
    <property type="entry name" value="NagB/RpiA/CoA transferase-like"/>
    <property type="match status" value="1"/>
</dbReference>
<keyword evidence="5" id="KW-0436">Ligase</keyword>
<dbReference type="NCBIfam" id="TIGR02727">
    <property type="entry name" value="MTHFS_bact"/>
    <property type="match status" value="1"/>
</dbReference>
<dbReference type="GO" id="GO:0005524">
    <property type="term" value="F:ATP binding"/>
    <property type="evidence" value="ECO:0007669"/>
    <property type="project" value="UniProtKB-KW"/>
</dbReference>
<dbReference type="KEGG" id="csm:CSUB8521_1395"/>
<dbReference type="Pfam" id="PF01812">
    <property type="entry name" value="5-FTHF_cyc-lig"/>
    <property type="match status" value="1"/>
</dbReference>